<evidence type="ECO:0000256" key="4">
    <source>
        <dbReference type="ARBA" id="ARBA00038381"/>
    </source>
</evidence>
<dbReference type="Proteomes" id="UP001596084">
    <property type="component" value="Unassembled WGS sequence"/>
</dbReference>
<keyword evidence="1 9" id="KW-0378">Hydrolase</keyword>
<comment type="catalytic activity">
    <reaction evidence="3">
        <text>a long-chain fatty acyl-CoA + H2O = a long-chain fatty acid + CoA + H(+)</text>
        <dbReference type="Rhea" id="RHEA:67680"/>
        <dbReference type="ChEBI" id="CHEBI:15377"/>
        <dbReference type="ChEBI" id="CHEBI:15378"/>
        <dbReference type="ChEBI" id="CHEBI:57287"/>
        <dbReference type="ChEBI" id="CHEBI:57560"/>
        <dbReference type="ChEBI" id="CHEBI:83139"/>
    </reaction>
</comment>
<dbReference type="InterPro" id="IPR006683">
    <property type="entry name" value="Thioestr_dom"/>
</dbReference>
<evidence type="ECO:0000313" key="10">
    <source>
        <dbReference type="Proteomes" id="UP001596084"/>
    </source>
</evidence>
<dbReference type="EMBL" id="JBHSMX010000021">
    <property type="protein sequence ID" value="MFC5521971.1"/>
    <property type="molecule type" value="Genomic_DNA"/>
</dbReference>
<comment type="catalytic activity">
    <reaction evidence="7">
        <text>a medium-chain fatty acyl-CoA + H2O = a medium-chain fatty acid + CoA + H(+)</text>
        <dbReference type="Rhea" id="RHEA:68184"/>
        <dbReference type="ChEBI" id="CHEBI:15377"/>
        <dbReference type="ChEBI" id="CHEBI:15378"/>
        <dbReference type="ChEBI" id="CHEBI:57287"/>
        <dbReference type="ChEBI" id="CHEBI:59558"/>
        <dbReference type="ChEBI" id="CHEBI:90546"/>
    </reaction>
</comment>
<evidence type="ECO:0000256" key="7">
    <source>
        <dbReference type="ARBA" id="ARBA00048062"/>
    </source>
</evidence>
<gene>
    <name evidence="9" type="ORF">ACFPP7_13770</name>
</gene>
<dbReference type="CDD" id="cd03443">
    <property type="entry name" value="PaaI_thioesterase"/>
    <property type="match status" value="1"/>
</dbReference>
<comment type="similarity">
    <text evidence="4">Belongs to the YigI thioesterase family.</text>
</comment>
<dbReference type="RefSeq" id="WP_068835822.1">
    <property type="nucleotide sequence ID" value="NZ_JBHSMX010000021.1"/>
</dbReference>
<evidence type="ECO:0000256" key="3">
    <source>
        <dbReference type="ARBA" id="ARBA00036002"/>
    </source>
</evidence>
<dbReference type="InterPro" id="IPR029069">
    <property type="entry name" value="HotDog_dom_sf"/>
</dbReference>
<reference evidence="10" key="1">
    <citation type="journal article" date="2019" name="Int. J. Syst. Evol. Microbiol.">
        <title>The Global Catalogue of Microorganisms (GCM) 10K type strain sequencing project: providing services to taxonomists for standard genome sequencing and annotation.</title>
        <authorList>
            <consortium name="The Broad Institute Genomics Platform"/>
            <consortium name="The Broad Institute Genome Sequencing Center for Infectious Disease"/>
            <person name="Wu L."/>
            <person name="Ma J."/>
        </authorList>
    </citation>
    <scope>NUCLEOTIDE SEQUENCE [LARGE SCALE GENOMIC DNA]</scope>
    <source>
        <strain evidence="10">CGMCC 4.7277</strain>
    </source>
</reference>
<comment type="caution">
    <text evidence="9">The sequence shown here is derived from an EMBL/GenBank/DDBJ whole genome shotgun (WGS) entry which is preliminary data.</text>
</comment>
<sequence length="138" mass="14928">MDAEVTLPDVDTSTLFSKVPFNRLLGMRREFCEAGQARMVLETRAELTNNFHATHGGVIMTLLDVVMSSAALSKSGFQRAVVTIDMSTSFLKPGRGRLTAYGTAVGGGRSVCFCEARIEDEAGDIVAKAMGTFKYVRP</sequence>
<proteinExistence type="inferred from homology"/>
<comment type="catalytic activity">
    <reaction evidence="2">
        <text>a fatty acyl-CoA + H2O = a fatty acid + CoA + H(+)</text>
        <dbReference type="Rhea" id="RHEA:16781"/>
        <dbReference type="ChEBI" id="CHEBI:15377"/>
        <dbReference type="ChEBI" id="CHEBI:15378"/>
        <dbReference type="ChEBI" id="CHEBI:28868"/>
        <dbReference type="ChEBI" id="CHEBI:57287"/>
        <dbReference type="ChEBI" id="CHEBI:77636"/>
        <dbReference type="EC" id="3.1.2.20"/>
    </reaction>
</comment>
<dbReference type="Pfam" id="PF03061">
    <property type="entry name" value="4HBT"/>
    <property type="match status" value="1"/>
</dbReference>
<evidence type="ECO:0000313" key="9">
    <source>
        <dbReference type="EMBL" id="MFC5521971.1"/>
    </source>
</evidence>
<evidence type="ECO:0000256" key="5">
    <source>
        <dbReference type="ARBA" id="ARBA00038894"/>
    </source>
</evidence>
<dbReference type="PANTHER" id="PTHR43240:SF20">
    <property type="entry name" value="MEDIUM_LONG-CHAIN ACYL-COA THIOESTERASE YIGI"/>
    <property type="match status" value="1"/>
</dbReference>
<evidence type="ECO:0000256" key="1">
    <source>
        <dbReference type="ARBA" id="ARBA00022801"/>
    </source>
</evidence>
<accession>A0ABW0QAV5</accession>
<evidence type="ECO:0000256" key="2">
    <source>
        <dbReference type="ARBA" id="ARBA00035880"/>
    </source>
</evidence>
<keyword evidence="10" id="KW-1185">Reference proteome</keyword>
<dbReference type="SUPFAM" id="SSF54637">
    <property type="entry name" value="Thioesterase/thiol ester dehydrase-isomerase"/>
    <property type="match status" value="1"/>
</dbReference>
<dbReference type="NCBIfam" id="TIGR00369">
    <property type="entry name" value="unchar_dom_1"/>
    <property type="match status" value="1"/>
</dbReference>
<name>A0ABW0QAV5_9BURK</name>
<dbReference type="Gene3D" id="3.10.129.10">
    <property type="entry name" value="Hotdog Thioesterase"/>
    <property type="match status" value="1"/>
</dbReference>
<organism evidence="9 10">
    <name type="scientific">Polaromonas jejuensis</name>
    <dbReference type="NCBI Taxonomy" id="457502"/>
    <lineage>
        <taxon>Bacteria</taxon>
        <taxon>Pseudomonadati</taxon>
        <taxon>Pseudomonadota</taxon>
        <taxon>Betaproteobacteria</taxon>
        <taxon>Burkholderiales</taxon>
        <taxon>Comamonadaceae</taxon>
        <taxon>Polaromonas</taxon>
    </lineage>
</organism>
<dbReference type="EC" id="3.1.2.20" evidence="5"/>
<dbReference type="GO" id="GO:0016787">
    <property type="term" value="F:hydrolase activity"/>
    <property type="evidence" value="ECO:0007669"/>
    <property type="project" value="UniProtKB-KW"/>
</dbReference>
<dbReference type="InterPro" id="IPR003736">
    <property type="entry name" value="PAAI_dom"/>
</dbReference>
<evidence type="ECO:0000259" key="8">
    <source>
        <dbReference type="Pfam" id="PF03061"/>
    </source>
</evidence>
<evidence type="ECO:0000256" key="6">
    <source>
        <dbReference type="ARBA" id="ARBA00040062"/>
    </source>
</evidence>
<feature type="domain" description="Thioesterase" evidence="8">
    <location>
        <begin position="54"/>
        <end position="125"/>
    </location>
</feature>
<dbReference type="PANTHER" id="PTHR43240">
    <property type="entry name" value="1,4-DIHYDROXY-2-NAPHTHOYL-COA THIOESTERASE 1"/>
    <property type="match status" value="1"/>
</dbReference>
<protein>
    <recommendedName>
        <fullName evidence="6">Medium/long-chain acyl-CoA thioesterase YigI</fullName>
        <ecNumber evidence="5">3.1.2.20</ecNumber>
    </recommendedName>
</protein>